<reference evidence="2" key="1">
    <citation type="submission" date="2017-10" db="EMBL/GenBank/DDBJ databases">
        <authorList>
            <person name="Regsiter A."/>
            <person name="William W."/>
        </authorList>
    </citation>
    <scope>NUCLEOTIDE SEQUENCE [LARGE SCALE GENOMIC DNA]</scope>
</reference>
<protein>
    <submittedName>
        <fullName evidence="1">Uncharacterized protein</fullName>
    </submittedName>
</protein>
<proteinExistence type="predicted"/>
<organism evidence="1 2">
    <name type="scientific">Methylorubrum extorquens</name>
    <name type="common">Methylobacterium dichloromethanicum</name>
    <name type="synonym">Methylobacterium extorquens</name>
    <dbReference type="NCBI Taxonomy" id="408"/>
    <lineage>
        <taxon>Bacteria</taxon>
        <taxon>Pseudomonadati</taxon>
        <taxon>Pseudomonadota</taxon>
        <taxon>Alphaproteobacteria</taxon>
        <taxon>Hyphomicrobiales</taxon>
        <taxon>Methylobacteriaceae</taxon>
        <taxon>Methylorubrum</taxon>
    </lineage>
</organism>
<dbReference type="Proteomes" id="UP000233769">
    <property type="component" value="Chromosome tk0001"/>
</dbReference>
<dbReference type="EMBL" id="LT962688">
    <property type="protein sequence ID" value="SOR30665.1"/>
    <property type="molecule type" value="Genomic_DNA"/>
</dbReference>
<evidence type="ECO:0000313" key="2">
    <source>
        <dbReference type="Proteomes" id="UP000233769"/>
    </source>
</evidence>
<evidence type="ECO:0000313" key="1">
    <source>
        <dbReference type="EMBL" id="SOR30665.1"/>
    </source>
</evidence>
<name>A0A2N9ATK6_METEX</name>
<gene>
    <name evidence="1" type="ORF">TK0001_4063</name>
</gene>
<sequence length="72" mass="7709">MAYRLTDWTPLTDQDAEVRHLVEVDEGCDWDGEDVIATFCRTEIGERLADAALALVNGTVALTGTLPAGTAS</sequence>
<accession>A0A2N9ATK6</accession>
<dbReference type="AlphaFoldDB" id="A0A2N9ATK6"/>